<dbReference type="SUPFAM" id="SSF111369">
    <property type="entry name" value="HlyD-like secretion proteins"/>
    <property type="match status" value="1"/>
</dbReference>
<feature type="transmembrane region" description="Helical" evidence="7">
    <location>
        <begin position="12"/>
        <end position="30"/>
    </location>
</feature>
<evidence type="ECO:0000256" key="2">
    <source>
        <dbReference type="ARBA" id="ARBA00009477"/>
    </source>
</evidence>
<evidence type="ECO:0000313" key="12">
    <source>
        <dbReference type="Proteomes" id="UP000015462"/>
    </source>
</evidence>
<dbReference type="InterPro" id="IPR050393">
    <property type="entry name" value="MFP_Efflux_Pump"/>
</dbReference>
<dbReference type="InterPro" id="IPR006143">
    <property type="entry name" value="RND_pump_MFP"/>
</dbReference>
<feature type="domain" description="Multidrug resistance protein MdtA-like alpha-helical hairpin" evidence="8">
    <location>
        <begin position="88"/>
        <end position="154"/>
    </location>
</feature>
<dbReference type="Pfam" id="PF25876">
    <property type="entry name" value="HH_MFP_RND"/>
    <property type="match status" value="1"/>
</dbReference>
<keyword evidence="5 7" id="KW-0472">Membrane</keyword>
<dbReference type="RefSeq" id="WP_016389732.1">
    <property type="nucleotide sequence ID" value="NZ_JARGOU010000002.1"/>
</dbReference>
<evidence type="ECO:0000256" key="4">
    <source>
        <dbReference type="ARBA" id="ARBA00022989"/>
    </source>
</evidence>
<evidence type="ECO:0000256" key="6">
    <source>
        <dbReference type="SAM" id="Coils"/>
    </source>
</evidence>
<dbReference type="Gene3D" id="2.40.50.100">
    <property type="match status" value="1"/>
</dbReference>
<evidence type="ECO:0000256" key="5">
    <source>
        <dbReference type="ARBA" id="ARBA00023136"/>
    </source>
</evidence>
<protein>
    <submittedName>
        <fullName evidence="11">Efflux transporter, RND family, MFP subunit</fullName>
    </submittedName>
</protein>
<gene>
    <name evidence="11" type="ORF">L196_01770</name>
</gene>
<evidence type="ECO:0000256" key="7">
    <source>
        <dbReference type="SAM" id="Phobius"/>
    </source>
</evidence>
<feature type="coiled-coil region" evidence="6">
    <location>
        <begin position="88"/>
        <end position="156"/>
    </location>
</feature>
<evidence type="ECO:0000259" key="9">
    <source>
        <dbReference type="Pfam" id="PF25917"/>
    </source>
</evidence>
<dbReference type="PANTHER" id="PTHR30367">
    <property type="entry name" value="P-HYDROXYBENZOIC ACID EFFLUX PUMP SUBUNIT AAEA-RELATED"/>
    <property type="match status" value="1"/>
</dbReference>
<comment type="subcellular location">
    <subcellularLocation>
        <location evidence="1">Membrane</location>
        <topology evidence="1">Single-pass membrane protein</topology>
    </subcellularLocation>
</comment>
<sequence length="293" mass="32409">MQKEKTIHILKVMMTCTLTVLAAFVLWHIYSYYTYTPQTRDGKIKADIVALSSDVSGQVEAVFVQDNQQVQKGDVLFSIDTDRLENTVAQNEAALSNARATLAAANREEKRYKTLKNTIVSEQERDNRISVAEQAQAKYEQALADLKLARLNLERSQVKSPINGIVTNFSLRPGTYATAGQPVMALVDIDSFYVAGYFEETKLSHIRTGMPATVHIMGEDQAISGHVVGISSAIEDRERATSSNTLIANVNPTFNWIRLAQRVPVRIAIDEIPDNIALISGRTASITINNHEG</sequence>
<dbReference type="NCBIfam" id="TIGR01730">
    <property type="entry name" value="RND_mfp"/>
    <property type="match status" value="1"/>
</dbReference>
<dbReference type="Proteomes" id="UP000015462">
    <property type="component" value="Unassembled WGS sequence"/>
</dbReference>
<evidence type="ECO:0000256" key="3">
    <source>
        <dbReference type="ARBA" id="ARBA00022692"/>
    </source>
</evidence>
<dbReference type="GO" id="GO:0016020">
    <property type="term" value="C:membrane"/>
    <property type="evidence" value="ECO:0007669"/>
    <property type="project" value="InterPro"/>
</dbReference>
<feature type="domain" description="Multidrug resistance protein MdtA-like barrel-sandwich hybrid" evidence="9">
    <location>
        <begin position="48"/>
        <end position="187"/>
    </location>
</feature>
<organism evidence="11 12">
    <name type="scientific">Cycloclasticus pugetii</name>
    <dbReference type="NCBI Taxonomy" id="34068"/>
    <lineage>
        <taxon>Bacteria</taxon>
        <taxon>Pseudomonadati</taxon>
        <taxon>Pseudomonadota</taxon>
        <taxon>Gammaproteobacteria</taxon>
        <taxon>Thiotrichales</taxon>
        <taxon>Piscirickettsiaceae</taxon>
        <taxon>Cycloclasticus</taxon>
    </lineage>
</organism>
<feature type="domain" description="p-hydroxybenzoic acid efflux pump subunit AaeA-like beta-barrel" evidence="10">
    <location>
        <begin position="191"/>
        <end position="288"/>
    </location>
</feature>
<dbReference type="AlphaFoldDB" id="A0AB33Z4I8"/>
<dbReference type="Pfam" id="PF25963">
    <property type="entry name" value="Beta-barrel_AAEA"/>
    <property type="match status" value="1"/>
</dbReference>
<dbReference type="InterPro" id="IPR058634">
    <property type="entry name" value="AaeA-lik-b-barrel"/>
</dbReference>
<evidence type="ECO:0000256" key="1">
    <source>
        <dbReference type="ARBA" id="ARBA00004167"/>
    </source>
</evidence>
<accession>A0AB33Z4I8</accession>
<dbReference type="InterPro" id="IPR058625">
    <property type="entry name" value="MdtA-like_BSH"/>
</dbReference>
<name>A0AB33Z4I8_9GAMM</name>
<evidence type="ECO:0000259" key="8">
    <source>
        <dbReference type="Pfam" id="PF25876"/>
    </source>
</evidence>
<dbReference type="Gene3D" id="2.40.30.170">
    <property type="match status" value="1"/>
</dbReference>
<keyword evidence="3 7" id="KW-0812">Transmembrane</keyword>
<dbReference type="PANTHER" id="PTHR30367:SF12">
    <property type="entry name" value="P-HYDROXYBENZOIC ACID EFFLUX PUMP SUBUNIT AAEA"/>
    <property type="match status" value="1"/>
</dbReference>
<dbReference type="Pfam" id="PF25917">
    <property type="entry name" value="BSH_RND"/>
    <property type="match status" value="1"/>
</dbReference>
<keyword evidence="4 7" id="KW-1133">Transmembrane helix</keyword>
<comment type="caution">
    <text evidence="11">The sequence shown here is derived from an EMBL/GenBank/DDBJ whole genome shotgun (WGS) entry which is preliminary data.</text>
</comment>
<dbReference type="InterPro" id="IPR058624">
    <property type="entry name" value="MdtA-like_HH"/>
</dbReference>
<keyword evidence="6" id="KW-0175">Coiled coil</keyword>
<evidence type="ECO:0000313" key="11">
    <source>
        <dbReference type="EMBL" id="EPD14185.1"/>
    </source>
</evidence>
<comment type="similarity">
    <text evidence="2">Belongs to the membrane fusion protein (MFP) (TC 8.A.1) family.</text>
</comment>
<dbReference type="EMBL" id="ASHL01000001">
    <property type="protein sequence ID" value="EPD14185.1"/>
    <property type="molecule type" value="Genomic_DNA"/>
</dbReference>
<evidence type="ECO:0000259" key="10">
    <source>
        <dbReference type="Pfam" id="PF25963"/>
    </source>
</evidence>
<keyword evidence="12" id="KW-1185">Reference proteome</keyword>
<reference evidence="11 12" key="1">
    <citation type="journal article" date="2013" name="Genome Announc.">
        <title>Genome Sequence of the Pyrene- and Fluoranthene-Degrading Bacterium Cycloclasticus sp. Strain PY97M.</title>
        <authorList>
            <person name="Cui Z."/>
            <person name="Xu G."/>
            <person name="Li Q."/>
            <person name="Gao W."/>
            <person name="Zheng L."/>
        </authorList>
    </citation>
    <scope>NUCLEOTIDE SEQUENCE [LARGE SCALE GENOMIC DNA]</scope>
    <source>
        <strain evidence="11 12">PY97M</strain>
    </source>
</reference>
<proteinExistence type="inferred from homology"/>
<dbReference type="GO" id="GO:0022857">
    <property type="term" value="F:transmembrane transporter activity"/>
    <property type="evidence" value="ECO:0007669"/>
    <property type="project" value="InterPro"/>
</dbReference>